<name>A0ABT9ZWH9_9BACI</name>
<accession>A0ABT9ZWH9</accession>
<reference evidence="2 3" key="1">
    <citation type="submission" date="2023-07" db="EMBL/GenBank/DDBJ databases">
        <title>Genomic Encyclopedia of Type Strains, Phase IV (KMG-IV): sequencing the most valuable type-strain genomes for metagenomic binning, comparative biology and taxonomic classification.</title>
        <authorList>
            <person name="Goeker M."/>
        </authorList>
    </citation>
    <scope>NUCLEOTIDE SEQUENCE [LARGE SCALE GENOMIC DNA]</scope>
    <source>
        <strain evidence="2 3">DSM 9768</strain>
    </source>
</reference>
<gene>
    <name evidence="2" type="ORF">J2S74_002974</name>
</gene>
<keyword evidence="1" id="KW-1133">Transmembrane helix</keyword>
<organism evidence="2 3">
    <name type="scientific">Evansella vedderi</name>
    <dbReference type="NCBI Taxonomy" id="38282"/>
    <lineage>
        <taxon>Bacteria</taxon>
        <taxon>Bacillati</taxon>
        <taxon>Bacillota</taxon>
        <taxon>Bacilli</taxon>
        <taxon>Bacillales</taxon>
        <taxon>Bacillaceae</taxon>
        <taxon>Evansella</taxon>
    </lineage>
</organism>
<feature type="transmembrane region" description="Helical" evidence="1">
    <location>
        <begin position="50"/>
        <end position="69"/>
    </location>
</feature>
<evidence type="ECO:0000313" key="3">
    <source>
        <dbReference type="Proteomes" id="UP001230005"/>
    </source>
</evidence>
<dbReference type="EMBL" id="JAUSUG010000011">
    <property type="protein sequence ID" value="MDQ0255592.1"/>
    <property type="molecule type" value="Genomic_DNA"/>
</dbReference>
<protein>
    <submittedName>
        <fullName evidence="2">Uncharacterized protein</fullName>
    </submittedName>
</protein>
<evidence type="ECO:0000313" key="2">
    <source>
        <dbReference type="EMBL" id="MDQ0255592.1"/>
    </source>
</evidence>
<feature type="transmembrane region" description="Helical" evidence="1">
    <location>
        <begin position="20"/>
        <end position="38"/>
    </location>
</feature>
<comment type="caution">
    <text evidence="2">The sequence shown here is derived from an EMBL/GenBank/DDBJ whole genome shotgun (WGS) entry which is preliminary data.</text>
</comment>
<feature type="transmembrane region" description="Helical" evidence="1">
    <location>
        <begin position="105"/>
        <end position="127"/>
    </location>
</feature>
<dbReference type="RefSeq" id="WP_307326586.1">
    <property type="nucleotide sequence ID" value="NZ_JAUSUG010000011.1"/>
</dbReference>
<evidence type="ECO:0000256" key="1">
    <source>
        <dbReference type="SAM" id="Phobius"/>
    </source>
</evidence>
<keyword evidence="1" id="KW-0812">Transmembrane</keyword>
<proteinExistence type="predicted"/>
<keyword evidence="1" id="KW-0472">Membrane</keyword>
<sequence>MEIFQGGVTLAEQAVRLAQLIFLPVMGIMCLTGLLLLLTAGKSPRRKRAGYVFSLGGTIGAFMVAYIPLLAFEFFGTEPTAATGDETIYSIVDSYGGFGQGAFTAIQYVAIPLVGTIFYIGVFVQLLAAKSPQRKRVGLGLMIFAPIVLGAVYIIPQLLELL</sequence>
<dbReference type="Proteomes" id="UP001230005">
    <property type="component" value="Unassembled WGS sequence"/>
</dbReference>
<feature type="transmembrane region" description="Helical" evidence="1">
    <location>
        <begin position="139"/>
        <end position="159"/>
    </location>
</feature>
<keyword evidence="3" id="KW-1185">Reference proteome</keyword>